<reference evidence="2 3" key="1">
    <citation type="submission" date="2017-03" db="EMBL/GenBank/DDBJ databases">
        <authorList>
            <person name="Afonso C.L."/>
            <person name="Miller P.J."/>
            <person name="Scott M.A."/>
            <person name="Spackman E."/>
            <person name="Goraichik I."/>
            <person name="Dimitrov K.M."/>
            <person name="Suarez D.L."/>
            <person name="Swayne D.E."/>
        </authorList>
    </citation>
    <scope>NUCLEOTIDE SEQUENCE [LARGE SCALE GENOMIC DNA]</scope>
    <source>
        <strain evidence="2 3">Mu101</strain>
    </source>
</reference>
<evidence type="ECO:0000313" key="2">
    <source>
        <dbReference type="EMBL" id="SMX98794.1"/>
    </source>
</evidence>
<evidence type="ECO:0000256" key="1">
    <source>
        <dbReference type="ARBA" id="ARBA00006987"/>
    </source>
</evidence>
<dbReference type="EMBL" id="FXZA01000037">
    <property type="protein sequence ID" value="SMX98794.1"/>
    <property type="molecule type" value="Genomic_DNA"/>
</dbReference>
<protein>
    <submittedName>
        <fullName evidence="2">Putative tricarboxylic transport membrane protein</fullName>
    </submittedName>
</protein>
<accession>A0A2H1KGU4</accession>
<sequence length="293" mass="31559">MIAAGSPGGGLDTAGRTLQEGLKSADIDAKINIQNVGGGGGNPARAALLKKPNDGYTVVLESNRIFLNPLLGTTDMELKDFTPVVSLTTDYEVWAVKTDSEYKTAKDVLKKVKKDPKSVSFGVGTTPSDDQFNVLLPAMNYGIDDIGAINIVAFKEGGDLNTELLGGHVEVASTGFSEAVTLAESGKIRILAVSSKDRISTAKDAPTWIEQGIDTEISHWRGVFGPADMPDEALKWWQDSIKKATETDEFKQKTQDLDLQVAYMPGDQFLKEVIEPGRKSAEDIIKKLGLGEK</sequence>
<evidence type="ECO:0000313" key="3">
    <source>
        <dbReference type="Proteomes" id="UP000234498"/>
    </source>
</evidence>
<dbReference type="Pfam" id="PF03401">
    <property type="entry name" value="TctC"/>
    <property type="match status" value="1"/>
</dbReference>
<name>A0A2H1KGU4_BRELN</name>
<proteinExistence type="inferred from homology"/>
<dbReference type="Gene3D" id="3.40.190.10">
    <property type="entry name" value="Periplasmic binding protein-like II"/>
    <property type="match status" value="1"/>
</dbReference>
<comment type="similarity">
    <text evidence="1">Belongs to the UPF0065 (bug) family.</text>
</comment>
<dbReference type="PANTHER" id="PTHR42928:SF3">
    <property type="entry name" value="UPF0065 PROTEIN YFLP"/>
    <property type="match status" value="1"/>
</dbReference>
<dbReference type="Proteomes" id="UP000234498">
    <property type="component" value="Unassembled WGS sequence"/>
</dbReference>
<dbReference type="PIRSF" id="PIRSF017082">
    <property type="entry name" value="YflP"/>
    <property type="match status" value="1"/>
</dbReference>
<dbReference type="SUPFAM" id="SSF53850">
    <property type="entry name" value="Periplasmic binding protein-like II"/>
    <property type="match status" value="1"/>
</dbReference>
<dbReference type="CDD" id="cd07012">
    <property type="entry name" value="PBP2_Bug_TTT"/>
    <property type="match status" value="1"/>
</dbReference>
<dbReference type="InterPro" id="IPR042100">
    <property type="entry name" value="Bug_dom1"/>
</dbReference>
<dbReference type="AlphaFoldDB" id="A0A2H1KGU4"/>
<gene>
    <name evidence="2" type="ORF">BLIN101_03321</name>
</gene>
<dbReference type="RefSeq" id="WP_180959425.1">
    <property type="nucleotide sequence ID" value="NZ_FXZA01000037.1"/>
</dbReference>
<organism evidence="2 3">
    <name type="scientific">Brevibacterium linens</name>
    <dbReference type="NCBI Taxonomy" id="1703"/>
    <lineage>
        <taxon>Bacteria</taxon>
        <taxon>Bacillati</taxon>
        <taxon>Actinomycetota</taxon>
        <taxon>Actinomycetes</taxon>
        <taxon>Micrococcales</taxon>
        <taxon>Brevibacteriaceae</taxon>
        <taxon>Brevibacterium</taxon>
    </lineage>
</organism>
<dbReference type="InterPro" id="IPR005064">
    <property type="entry name" value="BUG"/>
</dbReference>
<dbReference type="PANTHER" id="PTHR42928">
    <property type="entry name" value="TRICARBOXYLATE-BINDING PROTEIN"/>
    <property type="match status" value="1"/>
</dbReference>
<dbReference type="Gene3D" id="3.40.190.150">
    <property type="entry name" value="Bordetella uptake gene, domain 1"/>
    <property type="match status" value="1"/>
</dbReference>